<accession>W6ZFJ3</accession>
<evidence type="ECO:0000313" key="2">
    <source>
        <dbReference type="EMBL" id="EUC46274.1"/>
    </source>
</evidence>
<dbReference type="KEGG" id="bor:COCMIDRAFT_25698"/>
<gene>
    <name evidence="2" type="ORF">COCMIDRAFT_25698</name>
</gene>
<feature type="compositionally biased region" description="Basic and acidic residues" evidence="1">
    <location>
        <begin position="194"/>
        <end position="204"/>
    </location>
</feature>
<feature type="compositionally biased region" description="Basic and acidic residues" evidence="1">
    <location>
        <begin position="104"/>
        <end position="170"/>
    </location>
</feature>
<sequence>MSFLRSSASRASSFARIARPTRYIRAAELQPWQRAVQRRTYASEHGSHSEAKSSDVPWIGAAVIGTAVGLYVVVNQDTDHGAEHHPLGEPHGEGDAPKLGTDSIVKKVDDKPKEEAKEEPKEESKDKSEEKPKSEHKDPSKPTKENSEEKDKQSPDESDKPEPRKEETKSTNETSGKQKGLSNDNTEHTSPISEHSEKSKKGEGVAETAKLQGTVSTDRPGAENKEERGNTKVDKNA</sequence>
<feature type="compositionally biased region" description="Basic and acidic residues" evidence="1">
    <location>
        <begin position="80"/>
        <end position="96"/>
    </location>
</feature>
<dbReference type="RefSeq" id="XP_007687210.1">
    <property type="nucleotide sequence ID" value="XM_007689020.1"/>
</dbReference>
<protein>
    <submittedName>
        <fullName evidence="2">Uncharacterized protein</fullName>
    </submittedName>
</protein>
<evidence type="ECO:0000256" key="1">
    <source>
        <dbReference type="SAM" id="MobiDB-lite"/>
    </source>
</evidence>
<keyword evidence="3" id="KW-1185">Reference proteome</keyword>
<dbReference type="AlphaFoldDB" id="W6ZFJ3"/>
<feature type="region of interest" description="Disordered" evidence="1">
    <location>
        <begin position="80"/>
        <end position="237"/>
    </location>
</feature>
<proteinExistence type="predicted"/>
<dbReference type="EMBL" id="KI963969">
    <property type="protein sequence ID" value="EUC46274.1"/>
    <property type="molecule type" value="Genomic_DNA"/>
</dbReference>
<dbReference type="HOGENOM" id="CLU_1151632_0_0_1"/>
<feature type="compositionally biased region" description="Basic and acidic residues" evidence="1">
    <location>
        <begin position="220"/>
        <end position="237"/>
    </location>
</feature>
<feature type="compositionally biased region" description="Polar residues" evidence="1">
    <location>
        <begin position="171"/>
        <end position="193"/>
    </location>
</feature>
<dbReference type="GeneID" id="19120808"/>
<dbReference type="OrthoDB" id="4590707at2759"/>
<dbReference type="Proteomes" id="UP000054032">
    <property type="component" value="Unassembled WGS sequence"/>
</dbReference>
<name>W6ZFJ3_COCMI</name>
<evidence type="ECO:0000313" key="3">
    <source>
        <dbReference type="Proteomes" id="UP000054032"/>
    </source>
</evidence>
<reference evidence="2 3" key="1">
    <citation type="journal article" date="2013" name="PLoS Genet.">
        <title>Comparative genome structure, secondary metabolite, and effector coding capacity across Cochliobolus pathogens.</title>
        <authorList>
            <person name="Condon B.J."/>
            <person name="Leng Y."/>
            <person name="Wu D."/>
            <person name="Bushley K.E."/>
            <person name="Ohm R.A."/>
            <person name="Otillar R."/>
            <person name="Martin J."/>
            <person name="Schackwitz W."/>
            <person name="Grimwood J."/>
            <person name="MohdZainudin N."/>
            <person name="Xue C."/>
            <person name="Wang R."/>
            <person name="Manning V.A."/>
            <person name="Dhillon B."/>
            <person name="Tu Z.J."/>
            <person name="Steffenson B.J."/>
            <person name="Salamov A."/>
            <person name="Sun H."/>
            <person name="Lowry S."/>
            <person name="LaButti K."/>
            <person name="Han J."/>
            <person name="Copeland A."/>
            <person name="Lindquist E."/>
            <person name="Barry K."/>
            <person name="Schmutz J."/>
            <person name="Baker S.E."/>
            <person name="Ciuffetti L.M."/>
            <person name="Grigoriev I.V."/>
            <person name="Zhong S."/>
            <person name="Turgeon B.G."/>
        </authorList>
    </citation>
    <scope>NUCLEOTIDE SEQUENCE [LARGE SCALE GENOMIC DNA]</scope>
    <source>
        <strain evidence="2 3">ATCC 44560</strain>
    </source>
</reference>
<organism evidence="2 3">
    <name type="scientific">Bipolaris oryzae ATCC 44560</name>
    <dbReference type="NCBI Taxonomy" id="930090"/>
    <lineage>
        <taxon>Eukaryota</taxon>
        <taxon>Fungi</taxon>
        <taxon>Dikarya</taxon>
        <taxon>Ascomycota</taxon>
        <taxon>Pezizomycotina</taxon>
        <taxon>Dothideomycetes</taxon>
        <taxon>Pleosporomycetidae</taxon>
        <taxon>Pleosporales</taxon>
        <taxon>Pleosporineae</taxon>
        <taxon>Pleosporaceae</taxon>
        <taxon>Bipolaris</taxon>
    </lineage>
</organism>
<dbReference type="eggNOG" id="ENOG502S4C0">
    <property type="taxonomic scope" value="Eukaryota"/>
</dbReference>